<dbReference type="SMART" id="SM00283">
    <property type="entry name" value="MA"/>
    <property type="match status" value="1"/>
</dbReference>
<dbReference type="GO" id="GO:0005886">
    <property type="term" value="C:plasma membrane"/>
    <property type="evidence" value="ECO:0007669"/>
    <property type="project" value="TreeGrafter"/>
</dbReference>
<reference evidence="4" key="1">
    <citation type="submission" date="2018-06" db="EMBL/GenBank/DDBJ databases">
        <authorList>
            <person name="Zhirakovskaya E."/>
        </authorList>
    </citation>
    <scope>NUCLEOTIDE SEQUENCE</scope>
</reference>
<dbReference type="PROSITE" id="PS50111">
    <property type="entry name" value="CHEMOTAXIS_TRANSDUC_2"/>
    <property type="match status" value="1"/>
</dbReference>
<name>A0A3B0QUL5_9ZZZZ</name>
<dbReference type="Gene3D" id="3.30.450.20">
    <property type="entry name" value="PAS domain"/>
    <property type="match status" value="1"/>
</dbReference>
<feature type="domain" description="Methyl-accepting transducer" evidence="3">
    <location>
        <begin position="148"/>
        <end position="352"/>
    </location>
</feature>
<evidence type="ECO:0000256" key="2">
    <source>
        <dbReference type="SAM" id="MobiDB-lite"/>
    </source>
</evidence>
<dbReference type="AlphaFoldDB" id="A0A3B0QUL5"/>
<dbReference type="EMBL" id="UOEA01000059">
    <property type="protein sequence ID" value="VAV83991.1"/>
    <property type="molecule type" value="Genomic_DNA"/>
</dbReference>
<evidence type="ECO:0000256" key="1">
    <source>
        <dbReference type="ARBA" id="ARBA00022481"/>
    </source>
</evidence>
<dbReference type="InterPro" id="IPR004090">
    <property type="entry name" value="Chemotax_Me-accpt_rcpt"/>
</dbReference>
<accession>A0A3B0QUL5</accession>
<dbReference type="PANTHER" id="PTHR43531">
    <property type="entry name" value="PROTEIN ICFG"/>
    <property type="match status" value="1"/>
</dbReference>
<dbReference type="GO" id="GO:0004888">
    <property type="term" value="F:transmembrane signaling receptor activity"/>
    <property type="evidence" value="ECO:0007669"/>
    <property type="project" value="InterPro"/>
</dbReference>
<dbReference type="InterPro" id="IPR051310">
    <property type="entry name" value="MCP_chemotaxis"/>
</dbReference>
<evidence type="ECO:0000259" key="3">
    <source>
        <dbReference type="PROSITE" id="PS50111"/>
    </source>
</evidence>
<keyword evidence="1" id="KW-0488">Methylation</keyword>
<dbReference type="SUPFAM" id="SSF58104">
    <property type="entry name" value="Methyl-accepting chemotaxis protein (MCP) signaling domain"/>
    <property type="match status" value="1"/>
</dbReference>
<dbReference type="CDD" id="cd11386">
    <property type="entry name" value="MCP_signal"/>
    <property type="match status" value="1"/>
</dbReference>
<dbReference type="PANTHER" id="PTHR43531:SF14">
    <property type="entry name" value="METHYL-ACCEPTING CHEMOTAXIS PROTEIN I-RELATED"/>
    <property type="match status" value="1"/>
</dbReference>
<dbReference type="Gene3D" id="1.10.287.950">
    <property type="entry name" value="Methyl-accepting chemotaxis protein"/>
    <property type="match status" value="1"/>
</dbReference>
<dbReference type="GO" id="GO:0006935">
    <property type="term" value="P:chemotaxis"/>
    <property type="evidence" value="ECO:0007669"/>
    <property type="project" value="InterPro"/>
</dbReference>
<feature type="region of interest" description="Disordered" evidence="2">
    <location>
        <begin position="343"/>
        <end position="380"/>
    </location>
</feature>
<dbReference type="InterPro" id="IPR004089">
    <property type="entry name" value="MCPsignal_dom"/>
</dbReference>
<dbReference type="GO" id="GO:0007165">
    <property type="term" value="P:signal transduction"/>
    <property type="evidence" value="ECO:0007669"/>
    <property type="project" value="InterPro"/>
</dbReference>
<proteinExistence type="predicted"/>
<organism evidence="4">
    <name type="scientific">hydrothermal vent metagenome</name>
    <dbReference type="NCBI Taxonomy" id="652676"/>
    <lineage>
        <taxon>unclassified sequences</taxon>
        <taxon>metagenomes</taxon>
        <taxon>ecological metagenomes</taxon>
    </lineage>
</organism>
<protein>
    <submittedName>
        <fullName evidence="4">Methyl-accepting chemotaxis protein I (Serine chemoreceptor protein)</fullName>
    </submittedName>
</protein>
<keyword evidence="4" id="KW-0675">Receptor</keyword>
<evidence type="ECO:0000313" key="4">
    <source>
        <dbReference type="EMBL" id="VAV83991.1"/>
    </source>
</evidence>
<dbReference type="PRINTS" id="PR00260">
    <property type="entry name" value="CHEMTRNSDUCR"/>
</dbReference>
<gene>
    <name evidence="4" type="ORF">MNBD_DELTA01-449</name>
</gene>
<dbReference type="Pfam" id="PF00015">
    <property type="entry name" value="MCPsignal"/>
    <property type="match status" value="1"/>
</dbReference>
<sequence>MFEKFFKNDSPQENSELDNFREEKHKFEAMLNACTENIFVCDATSENKLYWMNETATQSLQDMKSNLKNEMGVDADAIMGGSIHRYHKDPDAIRNILRDMAATDKTHKMDIPLGRYILQTQVRPLKTTSGELVGFVACWKDVSAERRLREKARNEEKAVTRISSAVEELTVSVHHNADNAKAANDLSVEARDIAENGGSVAEELVSAMTEISKSSKKISDITTVIDEIAFQTNLLSLNAAIEAARAGELGRGFAVVASEVRNLAHRSSTAAKEITDLIKDSVEKAAKGDKMAVKTGGTLGDIVGSVKKVADLISEISAASSEQARGIDEVNKSILQLTDTIDGADAGPQEYSHPHAKRAGSSGNLALAHPSGDEEGYVEI</sequence>